<keyword evidence="3" id="KW-1133">Transmembrane helix</keyword>
<dbReference type="PANTHER" id="PTHR32089">
    <property type="entry name" value="METHYL-ACCEPTING CHEMOTAXIS PROTEIN MCPB"/>
    <property type="match status" value="1"/>
</dbReference>
<comment type="subcellular location">
    <subcellularLocation>
        <location evidence="1">Membrane</location>
    </subcellularLocation>
</comment>
<dbReference type="InterPro" id="IPR004090">
    <property type="entry name" value="Chemotax_Me-accpt_rcpt"/>
</dbReference>
<keyword evidence="4" id="KW-0472">Membrane</keyword>
<evidence type="ECO:0000256" key="3">
    <source>
        <dbReference type="ARBA" id="ARBA00022989"/>
    </source>
</evidence>
<evidence type="ECO:0000256" key="7">
    <source>
        <dbReference type="PROSITE-ProRule" id="PRU00284"/>
    </source>
</evidence>
<evidence type="ECO:0000313" key="11">
    <source>
        <dbReference type="Proteomes" id="UP001519667"/>
    </source>
</evidence>
<feature type="coiled-coil region" evidence="8">
    <location>
        <begin position="83"/>
        <end position="110"/>
    </location>
</feature>
<keyword evidence="11" id="KW-1185">Reference proteome</keyword>
<dbReference type="SUPFAM" id="SSF58104">
    <property type="entry name" value="Methyl-accepting chemotaxis protein (MCP) signaling domain"/>
    <property type="match status" value="1"/>
</dbReference>
<keyword evidence="8" id="KW-0175">Coiled coil</keyword>
<dbReference type="Gene3D" id="1.10.287.950">
    <property type="entry name" value="Methyl-accepting chemotaxis protein"/>
    <property type="match status" value="1"/>
</dbReference>
<evidence type="ECO:0000256" key="2">
    <source>
        <dbReference type="ARBA" id="ARBA00022692"/>
    </source>
</evidence>
<dbReference type="RefSeq" id="WP_215374610.1">
    <property type="nucleotide sequence ID" value="NZ_JAGTIS010000005.1"/>
</dbReference>
<evidence type="ECO:0000313" key="10">
    <source>
        <dbReference type="EMBL" id="MBT8766914.1"/>
    </source>
</evidence>
<comment type="caution">
    <text evidence="10">The sequence shown here is derived from an EMBL/GenBank/DDBJ whole genome shotgun (WGS) entry which is preliminary data.</text>
</comment>
<keyword evidence="5 7" id="KW-0807">Transducer</keyword>
<reference evidence="10 11" key="1">
    <citation type="submission" date="2021-04" db="EMBL/GenBank/DDBJ databases">
        <title>Pseudomonas boanensis sp. nov., a bacterium isolated from river water used for household purposes in Boane District, Mozambique.</title>
        <authorList>
            <person name="Nicklasson M."/>
            <person name="Martin-Rodriguez A.J."/>
            <person name="Thorell K."/>
            <person name="Neves L."/>
            <person name="Mussagy A."/>
            <person name="Rydberg H.A."/>
            <person name="Hernroth B."/>
            <person name="Svensson-Stadler L."/>
            <person name="Sjoling A."/>
        </authorList>
    </citation>
    <scope>NUCLEOTIDE SEQUENCE [LARGE SCALE GENOMIC DNA]</scope>
    <source>
        <strain evidence="10 11">DB1</strain>
    </source>
</reference>
<dbReference type="PANTHER" id="PTHR32089:SF112">
    <property type="entry name" value="LYSOZYME-LIKE PROTEIN-RELATED"/>
    <property type="match status" value="1"/>
</dbReference>
<protein>
    <submittedName>
        <fullName evidence="10">Chemotaxis protein</fullName>
    </submittedName>
</protein>
<organism evidence="10 11">
    <name type="scientific">Metapseudomonas boanensis</name>
    <dbReference type="NCBI Taxonomy" id="2822138"/>
    <lineage>
        <taxon>Bacteria</taxon>
        <taxon>Pseudomonadati</taxon>
        <taxon>Pseudomonadota</taxon>
        <taxon>Gammaproteobacteria</taxon>
        <taxon>Pseudomonadales</taxon>
        <taxon>Pseudomonadaceae</taxon>
        <taxon>Metapseudomonas</taxon>
    </lineage>
</organism>
<dbReference type="EMBL" id="JAGTIS010000005">
    <property type="protein sequence ID" value="MBT8766914.1"/>
    <property type="molecule type" value="Genomic_DNA"/>
</dbReference>
<evidence type="ECO:0000256" key="1">
    <source>
        <dbReference type="ARBA" id="ARBA00004370"/>
    </source>
</evidence>
<dbReference type="InterPro" id="IPR004089">
    <property type="entry name" value="MCPsignal_dom"/>
</dbReference>
<evidence type="ECO:0000259" key="9">
    <source>
        <dbReference type="PROSITE" id="PS50111"/>
    </source>
</evidence>
<dbReference type="PRINTS" id="PR00260">
    <property type="entry name" value="CHEMTRNSDUCR"/>
</dbReference>
<accession>A0ABS5XGV1</accession>
<dbReference type="PROSITE" id="PS50111">
    <property type="entry name" value="CHEMOTAXIS_TRANSDUC_2"/>
    <property type="match status" value="1"/>
</dbReference>
<dbReference type="Pfam" id="PF00015">
    <property type="entry name" value="MCPsignal"/>
    <property type="match status" value="1"/>
</dbReference>
<comment type="similarity">
    <text evidence="6">Belongs to the methyl-accepting chemotaxis (MCP) protein family.</text>
</comment>
<sequence length="287" mass="30819">MPRKPLAAFMLCLGGLFMLAAWLLASPWPLALAIACTSCGGLLYHRLPAQVIEIPVIQPAPEALPAPPPPVDLPVAQALALPLEQLLSRLAELSGAIADSEADMQQANTLARQAGESLKLSTQSIEDSKTSISELADYMGHITEVFNDLSDQSQRIGSIVGSIQEIAKQTNLLALNAAIEAARAGEQGRGFAVVADEVRQLARRANEASEQIRQIVGGLQTASEDARTGLRQVDGSTRAGLDKSDLALQALVEMKTVATARYEIVQRIMLRLDEKQRITGQLRELLD</sequence>
<proteinExistence type="inferred from homology"/>
<evidence type="ECO:0000256" key="4">
    <source>
        <dbReference type="ARBA" id="ARBA00023136"/>
    </source>
</evidence>
<dbReference type="SMART" id="SM00283">
    <property type="entry name" value="MA"/>
    <property type="match status" value="1"/>
</dbReference>
<keyword evidence="2" id="KW-0812">Transmembrane</keyword>
<name>A0ABS5XGV1_9GAMM</name>
<feature type="domain" description="Methyl-accepting transducer" evidence="9">
    <location>
        <begin position="83"/>
        <end position="287"/>
    </location>
</feature>
<evidence type="ECO:0000256" key="8">
    <source>
        <dbReference type="SAM" id="Coils"/>
    </source>
</evidence>
<evidence type="ECO:0000256" key="6">
    <source>
        <dbReference type="ARBA" id="ARBA00029447"/>
    </source>
</evidence>
<dbReference type="Proteomes" id="UP001519667">
    <property type="component" value="Unassembled WGS sequence"/>
</dbReference>
<evidence type="ECO:0000256" key="5">
    <source>
        <dbReference type="ARBA" id="ARBA00023224"/>
    </source>
</evidence>
<gene>
    <name evidence="10" type="ORF">J7302_12390</name>
</gene>